<evidence type="ECO:0000313" key="5">
    <source>
        <dbReference type="EMBL" id="GEU43894.1"/>
    </source>
</evidence>
<dbReference type="SUPFAM" id="SSF53098">
    <property type="entry name" value="Ribonuclease H-like"/>
    <property type="match status" value="1"/>
</dbReference>
<gene>
    <name evidence="5" type="ORF">Tci_015872</name>
</gene>
<feature type="compositionally biased region" description="Acidic residues" evidence="3">
    <location>
        <begin position="217"/>
        <end position="232"/>
    </location>
</feature>
<accession>A0A6L2K7M8</accession>
<feature type="domain" description="Reverse transcriptase Ty1/copia-type" evidence="4">
    <location>
        <begin position="1114"/>
        <end position="1238"/>
    </location>
</feature>
<feature type="domain" description="Reverse transcriptase Ty1/copia-type" evidence="4">
    <location>
        <begin position="455"/>
        <end position="552"/>
    </location>
</feature>
<evidence type="ECO:0000256" key="2">
    <source>
        <dbReference type="ARBA" id="ARBA00022801"/>
    </source>
</evidence>
<dbReference type="Gene3D" id="3.30.420.10">
    <property type="entry name" value="Ribonuclease H-like superfamily/Ribonuclease H"/>
    <property type="match status" value="1"/>
</dbReference>
<dbReference type="InterPro" id="IPR036397">
    <property type="entry name" value="RNaseH_sf"/>
</dbReference>
<dbReference type="GO" id="GO:0003676">
    <property type="term" value="F:nucleic acid binding"/>
    <property type="evidence" value="ECO:0007669"/>
    <property type="project" value="InterPro"/>
</dbReference>
<evidence type="ECO:0000259" key="4">
    <source>
        <dbReference type="Pfam" id="PF07727"/>
    </source>
</evidence>
<dbReference type="GO" id="GO:0046872">
    <property type="term" value="F:metal ion binding"/>
    <property type="evidence" value="ECO:0007669"/>
    <property type="project" value="UniProtKB-KW"/>
</dbReference>
<name>A0A6L2K7M8_TANCI</name>
<feature type="region of interest" description="Disordered" evidence="3">
    <location>
        <begin position="168"/>
        <end position="192"/>
    </location>
</feature>
<dbReference type="GO" id="GO:0016787">
    <property type="term" value="F:hydrolase activity"/>
    <property type="evidence" value="ECO:0007669"/>
    <property type="project" value="UniProtKB-KW"/>
</dbReference>
<keyword evidence="5" id="KW-0695">RNA-directed DNA polymerase</keyword>
<dbReference type="PANTHER" id="PTHR42648">
    <property type="entry name" value="TRANSPOSASE, PUTATIVE-RELATED"/>
    <property type="match status" value="1"/>
</dbReference>
<dbReference type="Pfam" id="PF07727">
    <property type="entry name" value="RVT_2"/>
    <property type="match status" value="2"/>
</dbReference>
<sequence>MPTWHMNVYGVAFRRGVTLVCLDAGERSSQMTKKYFAEYTRIEVEHFRETLLQYMGNVKKSVAERTRHIRQYDIRVNKRTESGKQDTSIISGNYLIHVVDADIRPRNDLMPFPEEITIPLSKIISPSIVITTSPPILLIEDPKDFLIMRNEDLNTILEKESDEVIKSSAEDLVLIPNESEDTSRSDSESNFPSCDDFSPINILEGQSMTFSNPLFDSNDDYTSSDDESLSDEDVPKDNVKIYSNPLFEFDDEYISSDVYPLFDEVLKDIKNKASYNLDDLALLVTSLFNSNKDECFDPGGDVDKINAFDIPLDFEDGYYDSKGDVLYLKSLLSDDTTPNVPPEVFLDHDPEKLKMFTFVSVAESSYVNLGGSILVNVATLPNADLPTDPLMLDLEDIVDLHDTRIFSGAYDDEVEGAVADFNNLELITLHQKAEENQSQGLLELLTCLFSLINKTQEGKHAMGTIWVYRNKKDERWIIVRYKARLVAQGYTQEEGLIMMRIEAIRLFLASASFMGSIVYQMDVKSAFLYGTIEEEVYVCQPPGFEDPHFPNKKVIVNGDSPPPKRTVDGVEQTYPPTSAEEKLARKNELKARGTLLMALPIEHQLKFNSDKNDKSLMEEIEKSSGSTNQAHGSNSANVNSLSDSMIYYFFANQSNSLQLDNEDSQQIDVDDLEEMDLKWQMSMLTMRAKRFLNKTRRKGMQGSKGEQEHRTCKEECAVEITDAKALVAQDGIGYDWSDQAEDGPTNLDSEGNLQFKLQDKGVINSGCSRHMTGNMSYLFEYKKIDGGYVAFGGDLKGGKITGIENLKDLRVKVIRCDNGTEFKNRVMNQFCEMKGIKREFSDARTLQQNRIAKRKNWTLIEAARTMLADSKLPTTFWLKQLILLAMSKIGCKFDGKAEEGFFVGHSTISKEFRVFKSRTRILEENLHVKFSKNKPNIAGSRPNWLFNIDELTKYINYKPVVTGNQSNGSTGKARVETVPDKDYILLPLWTQGPLFSFSSKDSLGDGFKPSGEEEKKDTEDPGKEESEAPIIEEPRVNQEKDSVNSTNRVNAVSSTVNVDSNEVNVVGRKSSIKFLNDLNMSDLEDISIFEDSNEDVFGAEADLNNICFSNLLYGKRAIRTKWIYKNKKDERGIMVRNKAKLVVQGYTQEEGIDYDEVFAPVARIEAIRLFLDYASFKDFVVYQMDVKSAFLYGKSEKEVYVCQPLGFEDPEFLDRVYKVEKALYSLHQAPRVASTPMETSKPSMKDENTEDVDVHLYRSMIGLLMYLKSLRPDIMFDEAYTDSDYVGACLDRKSTTGALELILPRSLKKNTKCFNAAGEELSAVKHKLMLLDTAAEGRVNTAKWS</sequence>
<dbReference type="PANTHER" id="PTHR42648:SF32">
    <property type="entry name" value="RIBONUCLEASE H-LIKE DOMAIN, GAG-PRE-INTEGRASE DOMAIN PROTEIN-RELATED"/>
    <property type="match status" value="1"/>
</dbReference>
<evidence type="ECO:0000256" key="1">
    <source>
        <dbReference type="ARBA" id="ARBA00022723"/>
    </source>
</evidence>
<keyword evidence="5" id="KW-0808">Transferase</keyword>
<keyword evidence="5" id="KW-0548">Nucleotidyltransferase</keyword>
<reference evidence="5" key="1">
    <citation type="journal article" date="2019" name="Sci. Rep.">
        <title>Draft genome of Tanacetum cinerariifolium, the natural source of mosquito coil.</title>
        <authorList>
            <person name="Yamashiro T."/>
            <person name="Shiraishi A."/>
            <person name="Satake H."/>
            <person name="Nakayama K."/>
        </authorList>
    </citation>
    <scope>NUCLEOTIDE SEQUENCE</scope>
</reference>
<keyword evidence="2" id="KW-0378">Hydrolase</keyword>
<dbReference type="InterPro" id="IPR013103">
    <property type="entry name" value="RVT_2"/>
</dbReference>
<protein>
    <submittedName>
        <fullName evidence="5">Reverse transcriptase</fullName>
    </submittedName>
</protein>
<proteinExistence type="predicted"/>
<dbReference type="EMBL" id="BKCJ010001770">
    <property type="protein sequence ID" value="GEU43894.1"/>
    <property type="molecule type" value="Genomic_DNA"/>
</dbReference>
<organism evidence="5">
    <name type="scientific">Tanacetum cinerariifolium</name>
    <name type="common">Dalmatian daisy</name>
    <name type="synonym">Chrysanthemum cinerariifolium</name>
    <dbReference type="NCBI Taxonomy" id="118510"/>
    <lineage>
        <taxon>Eukaryota</taxon>
        <taxon>Viridiplantae</taxon>
        <taxon>Streptophyta</taxon>
        <taxon>Embryophyta</taxon>
        <taxon>Tracheophyta</taxon>
        <taxon>Spermatophyta</taxon>
        <taxon>Magnoliopsida</taxon>
        <taxon>eudicotyledons</taxon>
        <taxon>Gunneridae</taxon>
        <taxon>Pentapetalae</taxon>
        <taxon>asterids</taxon>
        <taxon>campanulids</taxon>
        <taxon>Asterales</taxon>
        <taxon>Asteraceae</taxon>
        <taxon>Asteroideae</taxon>
        <taxon>Anthemideae</taxon>
        <taxon>Anthemidinae</taxon>
        <taxon>Tanacetum</taxon>
    </lineage>
</organism>
<dbReference type="GO" id="GO:0003964">
    <property type="term" value="F:RNA-directed DNA polymerase activity"/>
    <property type="evidence" value="ECO:0007669"/>
    <property type="project" value="UniProtKB-KW"/>
</dbReference>
<feature type="compositionally biased region" description="Basic and acidic residues" evidence="3">
    <location>
        <begin position="1010"/>
        <end position="1042"/>
    </location>
</feature>
<feature type="region of interest" description="Disordered" evidence="3">
    <location>
        <begin position="214"/>
        <end position="235"/>
    </location>
</feature>
<feature type="region of interest" description="Disordered" evidence="3">
    <location>
        <begin position="1001"/>
        <end position="1046"/>
    </location>
</feature>
<evidence type="ECO:0000256" key="3">
    <source>
        <dbReference type="SAM" id="MobiDB-lite"/>
    </source>
</evidence>
<dbReference type="InterPro" id="IPR012337">
    <property type="entry name" value="RNaseH-like_sf"/>
</dbReference>
<keyword evidence="1" id="KW-0479">Metal-binding</keyword>
<comment type="caution">
    <text evidence="5">The sequence shown here is derived from an EMBL/GenBank/DDBJ whole genome shotgun (WGS) entry which is preliminary data.</text>
</comment>
<dbReference type="InterPro" id="IPR039537">
    <property type="entry name" value="Retrotran_Ty1/copia-like"/>
</dbReference>